<accession>A0A2T0GWY8</accession>
<name>A0A2T0GWY8_ACTMO</name>
<comment type="caution">
    <text evidence="3">The sequence shown here is derived from an EMBL/GenBank/DDBJ whole genome shotgun (WGS) entry which is preliminary data.</text>
</comment>
<feature type="compositionally biased region" description="Polar residues" evidence="1">
    <location>
        <begin position="49"/>
        <end position="68"/>
    </location>
</feature>
<dbReference type="Proteomes" id="UP000239352">
    <property type="component" value="Unassembled WGS sequence"/>
</dbReference>
<feature type="signal peptide" evidence="2">
    <location>
        <begin position="1"/>
        <end position="28"/>
    </location>
</feature>
<evidence type="ECO:0000256" key="1">
    <source>
        <dbReference type="SAM" id="MobiDB-lite"/>
    </source>
</evidence>
<dbReference type="EMBL" id="PVSR01000011">
    <property type="protein sequence ID" value="PRW63621.1"/>
    <property type="molecule type" value="Genomic_DNA"/>
</dbReference>
<reference evidence="3 4" key="1">
    <citation type="submission" date="2018-03" db="EMBL/GenBank/DDBJ databases">
        <title>Actinopolyspora mortivallis from Sahara, screening for active biomolecules.</title>
        <authorList>
            <person name="Selama O."/>
            <person name="Wellington E.M.H."/>
            <person name="Hacene H."/>
        </authorList>
    </citation>
    <scope>NUCLEOTIDE SEQUENCE [LARGE SCALE GENOMIC DNA]</scope>
    <source>
        <strain evidence="3 4">M5A</strain>
    </source>
</reference>
<gene>
    <name evidence="3" type="ORF">CEP50_09130</name>
</gene>
<evidence type="ECO:0000313" key="4">
    <source>
        <dbReference type="Proteomes" id="UP000239352"/>
    </source>
</evidence>
<dbReference type="InParanoid" id="A0A2T0GWY8"/>
<feature type="region of interest" description="Disordered" evidence="1">
    <location>
        <begin position="29"/>
        <end position="74"/>
    </location>
</feature>
<dbReference type="AlphaFoldDB" id="A0A2T0GWY8"/>
<protein>
    <submittedName>
        <fullName evidence="3">Uncharacterized protein</fullName>
    </submittedName>
</protein>
<proteinExistence type="predicted"/>
<evidence type="ECO:0000313" key="3">
    <source>
        <dbReference type="EMBL" id="PRW63621.1"/>
    </source>
</evidence>
<sequence length="309" mass="33134">MFRHALGVAAAGLLLLSSGVGTSSVAEAAVDTGGEHRTSPTSVRETRTLRVSSTADSLRAPESTTPGPTTFRVDTTAEDSGWIGLARLREGASWQRFRLALKRTLSSDPSKIVEGSAELNRSAELLGGVVIHPGEPGVFTQRLRTGSYVLFDYKDVVRTSEPRHAELVVSGTARGDVPRATATLVSRTVAGVGPRFEVHGTVRAGCPVRFVNRMDQQINEAVFFPVGQDVTRERLQSFFESFGDDGEFPANPPVDPSSGLGVLPLSSDESAVFQVPLKPGRYAVLTFIKDADDGVRLGTKGQYEIIHVE</sequence>
<feature type="chain" id="PRO_5015574158" evidence="2">
    <location>
        <begin position="29"/>
        <end position="309"/>
    </location>
</feature>
<keyword evidence="2" id="KW-0732">Signal</keyword>
<keyword evidence="4" id="KW-1185">Reference proteome</keyword>
<evidence type="ECO:0000256" key="2">
    <source>
        <dbReference type="SAM" id="SignalP"/>
    </source>
</evidence>
<feature type="compositionally biased region" description="Basic and acidic residues" evidence="1">
    <location>
        <begin position="33"/>
        <end position="48"/>
    </location>
</feature>
<organism evidence="3 4">
    <name type="scientific">Actinopolyspora mortivallis</name>
    <dbReference type="NCBI Taxonomy" id="33906"/>
    <lineage>
        <taxon>Bacteria</taxon>
        <taxon>Bacillati</taxon>
        <taxon>Actinomycetota</taxon>
        <taxon>Actinomycetes</taxon>
        <taxon>Actinopolysporales</taxon>
        <taxon>Actinopolysporaceae</taxon>
        <taxon>Actinopolyspora</taxon>
    </lineage>
</organism>